<comment type="caution">
    <text evidence="1">The sequence shown here is derived from an EMBL/GenBank/DDBJ whole genome shotgun (WGS) entry which is preliminary data.</text>
</comment>
<dbReference type="PANTHER" id="PTHR36454:SF1">
    <property type="entry name" value="DUF1015 DOMAIN-CONTAINING PROTEIN"/>
    <property type="match status" value="1"/>
</dbReference>
<accession>A0A327PJJ0</accession>
<proteinExistence type="predicted"/>
<keyword evidence="2" id="KW-1185">Reference proteome</keyword>
<dbReference type="AlphaFoldDB" id="A0A327PJJ0"/>
<sequence>MLGKVKLRQSPKALGEIDYSRMAEILPLKAWRYAEALTPKMEELTAPLFDVVSTRQRQLLYENPLNSIHLSVPQGNNPSQNALETLLKWKSEGVIQQDTLPGIYVYYQYFRLPGEHDERCRKGFIAQIKAYDWSEEVILRHENTIVSAVNDRIDLLKTTQIQASPTHGLYEDKDEQLESYMDDAIANPLYELEDYQGVREVMGIIQNPEIIKHFLKVLKDKQVILADGHHRIEGAIEFRKSMRGKLPDTKWKGYDYHLMYLTNTSGNHLKILPTHRLYYGLELTQAAFLGKIQEWFQVKKFADPEELGAYAFHKPHTFGLVMGEESYTLQLKSEMMDQLNLHLPESIRQLDLSVLHEVLFARILGIPVAEQRNSDQIFYERNFSKCIQQVRSGQASFAVITRELELEQVLEVCRSGQVMPQKSTYFYPKALGGLLFASIKQDEFDFEYESFL</sequence>
<reference evidence="1 2" key="1">
    <citation type="submission" date="2018-06" db="EMBL/GenBank/DDBJ databases">
        <title>Genomic Encyclopedia of Archaeal and Bacterial Type Strains, Phase II (KMG-II): from individual species to whole genera.</title>
        <authorList>
            <person name="Goeker M."/>
        </authorList>
    </citation>
    <scope>NUCLEOTIDE SEQUENCE [LARGE SCALE GENOMIC DNA]</scope>
    <source>
        <strain evidence="1 2">DSM 23446</strain>
    </source>
</reference>
<dbReference type="EMBL" id="QLLK01000004">
    <property type="protein sequence ID" value="RAI91541.1"/>
    <property type="molecule type" value="Genomic_DNA"/>
</dbReference>
<dbReference type="Proteomes" id="UP000249610">
    <property type="component" value="Unassembled WGS sequence"/>
</dbReference>
<dbReference type="PANTHER" id="PTHR36454">
    <property type="entry name" value="LMO2823 PROTEIN"/>
    <property type="match status" value="1"/>
</dbReference>
<gene>
    <name evidence="1" type="ORF">LV83_01730</name>
</gene>
<dbReference type="RefSeq" id="WP_317046664.1">
    <property type="nucleotide sequence ID" value="NZ_QLLK01000004.1"/>
</dbReference>
<dbReference type="PIRSF" id="PIRSF033563">
    <property type="entry name" value="UCP033563"/>
    <property type="match status" value="1"/>
</dbReference>
<dbReference type="InterPro" id="IPR008323">
    <property type="entry name" value="UCP033563"/>
</dbReference>
<dbReference type="Pfam" id="PF06245">
    <property type="entry name" value="DUF1015"/>
    <property type="match status" value="1"/>
</dbReference>
<organism evidence="1 2">
    <name type="scientific">Algoriphagus yeomjeoni</name>
    <dbReference type="NCBI Taxonomy" id="291403"/>
    <lineage>
        <taxon>Bacteria</taxon>
        <taxon>Pseudomonadati</taxon>
        <taxon>Bacteroidota</taxon>
        <taxon>Cytophagia</taxon>
        <taxon>Cytophagales</taxon>
        <taxon>Cyclobacteriaceae</taxon>
        <taxon>Algoriphagus</taxon>
    </lineage>
</organism>
<name>A0A327PJJ0_9BACT</name>
<evidence type="ECO:0000313" key="1">
    <source>
        <dbReference type="EMBL" id="RAI91541.1"/>
    </source>
</evidence>
<evidence type="ECO:0000313" key="2">
    <source>
        <dbReference type="Proteomes" id="UP000249610"/>
    </source>
</evidence>
<protein>
    <submittedName>
        <fullName evidence="1">Uncharacterized protein (DUF1015 family)</fullName>
    </submittedName>
</protein>